<dbReference type="STRING" id="1271860.SAMN05216174_106264"/>
<protein>
    <submittedName>
        <fullName evidence="1">Uncharacterized protein</fullName>
    </submittedName>
</protein>
<accession>A0A1G6RBX1</accession>
<dbReference type="AlphaFoldDB" id="A0A1G6RBX1"/>
<proteinExistence type="predicted"/>
<keyword evidence="2" id="KW-1185">Reference proteome</keyword>
<evidence type="ECO:0000313" key="1">
    <source>
        <dbReference type="EMBL" id="SDD02038.1"/>
    </source>
</evidence>
<evidence type="ECO:0000313" key="2">
    <source>
        <dbReference type="Proteomes" id="UP000199501"/>
    </source>
</evidence>
<organism evidence="1 2">
    <name type="scientific">Actinokineospora iranica</name>
    <dbReference type="NCBI Taxonomy" id="1271860"/>
    <lineage>
        <taxon>Bacteria</taxon>
        <taxon>Bacillati</taxon>
        <taxon>Actinomycetota</taxon>
        <taxon>Actinomycetes</taxon>
        <taxon>Pseudonocardiales</taxon>
        <taxon>Pseudonocardiaceae</taxon>
        <taxon>Actinokineospora</taxon>
    </lineage>
</organism>
<sequence length="44" mass="4836">MANRLKDSTSPYLLQPVSCSVNWYRSSPIVCFDSIEPDTAASEG</sequence>
<dbReference type="EMBL" id="FMZZ01000006">
    <property type="protein sequence ID" value="SDD02038.1"/>
    <property type="molecule type" value="Genomic_DNA"/>
</dbReference>
<reference evidence="2" key="1">
    <citation type="submission" date="2016-10" db="EMBL/GenBank/DDBJ databases">
        <authorList>
            <person name="Varghese N."/>
            <person name="Submissions S."/>
        </authorList>
    </citation>
    <scope>NUCLEOTIDE SEQUENCE [LARGE SCALE GENOMIC DNA]</scope>
    <source>
        <strain evidence="2">IBRC-M 10403</strain>
    </source>
</reference>
<dbReference type="Proteomes" id="UP000199501">
    <property type="component" value="Unassembled WGS sequence"/>
</dbReference>
<name>A0A1G6RBX1_9PSEU</name>
<gene>
    <name evidence="1" type="ORF">SAMN05216174_106264</name>
</gene>